<dbReference type="AlphaFoldDB" id="A0A2K2F5H6"/>
<dbReference type="OrthoDB" id="1738549at2"/>
<accession>A0A2K2F5H6</accession>
<name>A0A2K2F5H6_9CLOT</name>
<dbReference type="RefSeq" id="WP_103082289.1">
    <property type="nucleotide sequence ID" value="NZ_CP021850.1"/>
</dbReference>
<comment type="caution">
    <text evidence="2">The sequence shown here is derived from an EMBL/GenBank/DDBJ whole genome shotgun (WGS) entry which is preliminary data.</text>
</comment>
<evidence type="ECO:0000256" key="1">
    <source>
        <dbReference type="SAM" id="Phobius"/>
    </source>
</evidence>
<keyword evidence="1" id="KW-1133">Transmembrane helix</keyword>
<dbReference type="Proteomes" id="UP000236151">
    <property type="component" value="Unassembled WGS sequence"/>
</dbReference>
<dbReference type="KEGG" id="cthd:CDO33_15860"/>
<feature type="transmembrane region" description="Helical" evidence="1">
    <location>
        <begin position="214"/>
        <end position="238"/>
    </location>
</feature>
<gene>
    <name evidence="2" type="ORF">CDQ84_13640</name>
</gene>
<evidence type="ECO:0000313" key="3">
    <source>
        <dbReference type="Proteomes" id="UP000236151"/>
    </source>
</evidence>
<keyword evidence="1" id="KW-0812">Transmembrane</keyword>
<dbReference type="EMBL" id="NIOJ01000039">
    <property type="protein sequence ID" value="PNT97220.1"/>
    <property type="molecule type" value="Genomic_DNA"/>
</dbReference>
<sequence length="280" mass="31726">MRSFGYTIGTLLKRPFIIVYFSLVALAICTFNLYFPVLDVIVNLGTFNSNDVLSSIVYLMQLVLKLILTPQGILALLAFIAVASLLISFLFSGWLYLINNTLDHKKKVKAELLIGIGKYFKRMFLISLVSVTLGVVFIIICLVASVPAFVITRAAVESKPELFVSALIIDLITLGVLFFAAMFFRIYISFWYIAALNHEKKSFYAGKKRADSKFWLIVRSLLVFDIIFVVFQSAFMYADRLMGDDIVLFIGKWIFSTIFPTLLIIYMFVLFKKSPDGGEK</sequence>
<keyword evidence="1" id="KW-0472">Membrane</keyword>
<feature type="transmembrane region" description="Helical" evidence="1">
    <location>
        <begin position="124"/>
        <end position="150"/>
    </location>
</feature>
<proteinExistence type="predicted"/>
<feature type="transmembrane region" description="Helical" evidence="1">
    <location>
        <begin position="162"/>
        <end position="193"/>
    </location>
</feature>
<evidence type="ECO:0000313" key="2">
    <source>
        <dbReference type="EMBL" id="PNT97220.1"/>
    </source>
</evidence>
<reference evidence="2 3" key="1">
    <citation type="submission" date="2017-06" db="EMBL/GenBank/DDBJ databases">
        <title>Investigating the central metabolism of Clostridium thermosuccinogenes.</title>
        <authorList>
            <person name="Koendjbiharie J.G."/>
            <person name="van Kranenburg R."/>
        </authorList>
    </citation>
    <scope>NUCLEOTIDE SEQUENCE [LARGE SCALE GENOMIC DNA]</scope>
    <source>
        <strain evidence="2 3">DSM 5806</strain>
    </source>
</reference>
<keyword evidence="3" id="KW-1185">Reference proteome</keyword>
<feature type="transmembrane region" description="Helical" evidence="1">
    <location>
        <begin position="73"/>
        <end position="97"/>
    </location>
</feature>
<protein>
    <submittedName>
        <fullName evidence="2">Uncharacterized protein</fullName>
    </submittedName>
</protein>
<feature type="transmembrane region" description="Helical" evidence="1">
    <location>
        <begin position="16"/>
        <end position="35"/>
    </location>
</feature>
<organism evidence="2 3">
    <name type="scientific">Clostridium thermosuccinogenes</name>
    <dbReference type="NCBI Taxonomy" id="84032"/>
    <lineage>
        <taxon>Bacteria</taxon>
        <taxon>Bacillati</taxon>
        <taxon>Bacillota</taxon>
        <taxon>Clostridia</taxon>
        <taxon>Eubacteriales</taxon>
        <taxon>Clostridiaceae</taxon>
        <taxon>Clostridium</taxon>
    </lineage>
</organism>
<feature type="transmembrane region" description="Helical" evidence="1">
    <location>
        <begin position="250"/>
        <end position="271"/>
    </location>
</feature>